<dbReference type="InterPro" id="IPR025166">
    <property type="entry name" value="Integrase_DNA_bind_dom"/>
</dbReference>
<protein>
    <recommendedName>
        <fullName evidence="3">Integrase DNA-binding domain-containing protein</fullName>
    </recommendedName>
</protein>
<evidence type="ECO:0000313" key="5">
    <source>
        <dbReference type="Proteomes" id="UP000494216"/>
    </source>
</evidence>
<dbReference type="InterPro" id="IPR050808">
    <property type="entry name" value="Phage_Integrase"/>
</dbReference>
<dbReference type="InterPro" id="IPR038488">
    <property type="entry name" value="Integrase_DNA-bd_sf"/>
</dbReference>
<dbReference type="EMBL" id="CADCXN010000080">
    <property type="protein sequence ID" value="CAA9891752.1"/>
    <property type="molecule type" value="Genomic_DNA"/>
</dbReference>
<sequence length="72" mass="8280">MLSDIAIKNAKPKDKPYKKSVGKGLFLLINPNGSKYFRFKYRFGGKEKTLALGVYPETCIFWRNLNTHSEPI</sequence>
<name>A0A8S0X2A5_9GAMM</name>
<gene>
    <name evidence="4" type="ORF">METHB2_50023</name>
</gene>
<proteinExistence type="inferred from homology"/>
<evidence type="ECO:0000256" key="2">
    <source>
        <dbReference type="ARBA" id="ARBA00022908"/>
    </source>
</evidence>
<comment type="caution">
    <text evidence="4">The sequence shown here is derived from an EMBL/GenBank/DDBJ whole genome shotgun (WGS) entry which is preliminary data.</text>
</comment>
<comment type="similarity">
    <text evidence="1">Belongs to the 'phage' integrase family.</text>
</comment>
<reference evidence="4 5" key="1">
    <citation type="submission" date="2020-02" db="EMBL/GenBank/DDBJ databases">
        <authorList>
            <person name="Hogendoorn C."/>
        </authorList>
    </citation>
    <scope>NUCLEOTIDE SEQUENCE [LARGE SCALE GENOMIC DNA]</scope>
    <source>
        <strain evidence="4">METHB21</strain>
    </source>
</reference>
<keyword evidence="5" id="KW-1185">Reference proteome</keyword>
<evidence type="ECO:0000256" key="1">
    <source>
        <dbReference type="ARBA" id="ARBA00008857"/>
    </source>
</evidence>
<dbReference type="AlphaFoldDB" id="A0A8S0X2A5"/>
<feature type="domain" description="Integrase DNA-binding" evidence="3">
    <location>
        <begin position="2"/>
        <end position="57"/>
    </location>
</feature>
<dbReference type="Pfam" id="PF13356">
    <property type="entry name" value="Arm-DNA-bind_3"/>
    <property type="match status" value="1"/>
</dbReference>
<evidence type="ECO:0000259" key="3">
    <source>
        <dbReference type="Pfam" id="PF13356"/>
    </source>
</evidence>
<dbReference type="PANTHER" id="PTHR30629">
    <property type="entry name" value="PROPHAGE INTEGRASE"/>
    <property type="match status" value="1"/>
</dbReference>
<keyword evidence="2" id="KW-0229">DNA integration</keyword>
<dbReference type="GO" id="GO:0015074">
    <property type="term" value="P:DNA integration"/>
    <property type="evidence" value="ECO:0007669"/>
    <property type="project" value="UniProtKB-KW"/>
</dbReference>
<evidence type="ECO:0000313" key="4">
    <source>
        <dbReference type="EMBL" id="CAA9891752.1"/>
    </source>
</evidence>
<organism evidence="4 5">
    <name type="scientific">Candidatus Methylobacter favarea</name>
    <dbReference type="NCBI Taxonomy" id="2707345"/>
    <lineage>
        <taxon>Bacteria</taxon>
        <taxon>Pseudomonadati</taxon>
        <taxon>Pseudomonadota</taxon>
        <taxon>Gammaproteobacteria</taxon>
        <taxon>Methylococcales</taxon>
        <taxon>Methylococcaceae</taxon>
        <taxon>Methylobacter</taxon>
    </lineage>
</organism>
<accession>A0A8S0X2A5</accession>
<dbReference type="RefSeq" id="WP_174626586.1">
    <property type="nucleotide sequence ID" value="NZ_CADCXN010000080.1"/>
</dbReference>
<dbReference type="Proteomes" id="UP000494216">
    <property type="component" value="Unassembled WGS sequence"/>
</dbReference>
<dbReference type="Gene3D" id="3.30.160.390">
    <property type="entry name" value="Integrase, DNA-binding domain"/>
    <property type="match status" value="1"/>
</dbReference>
<dbReference type="PANTHER" id="PTHR30629:SF2">
    <property type="entry name" value="PROPHAGE INTEGRASE INTS-RELATED"/>
    <property type="match status" value="1"/>
</dbReference>